<proteinExistence type="predicted"/>
<name>A0A1Y2I504_9FUNG</name>
<dbReference type="NCBIfam" id="TIGR01489">
    <property type="entry name" value="DKMTPPase-SF"/>
    <property type="match status" value="1"/>
</dbReference>
<dbReference type="Gene3D" id="3.40.50.1000">
    <property type="entry name" value="HAD superfamily/HAD-like"/>
    <property type="match status" value="1"/>
</dbReference>
<dbReference type="OrthoDB" id="2342176at2759"/>
<organism evidence="2 3">
    <name type="scientific">Catenaria anguillulae PL171</name>
    <dbReference type="NCBI Taxonomy" id="765915"/>
    <lineage>
        <taxon>Eukaryota</taxon>
        <taxon>Fungi</taxon>
        <taxon>Fungi incertae sedis</taxon>
        <taxon>Blastocladiomycota</taxon>
        <taxon>Blastocladiomycetes</taxon>
        <taxon>Blastocladiales</taxon>
        <taxon>Catenariaceae</taxon>
        <taxon>Catenaria</taxon>
    </lineage>
</organism>
<dbReference type="InterPro" id="IPR050849">
    <property type="entry name" value="HAD-like_hydrolase_phosphatase"/>
</dbReference>
<dbReference type="NCBIfam" id="TIGR01488">
    <property type="entry name" value="HAD-SF-IB"/>
    <property type="match status" value="1"/>
</dbReference>
<dbReference type="PANTHER" id="PTHR28181:SF2">
    <property type="entry name" value="PHOSPHORIC MONOESTER HYDROLASE"/>
    <property type="match status" value="1"/>
</dbReference>
<dbReference type="STRING" id="765915.A0A1Y2I504"/>
<gene>
    <name evidence="2" type="ORF">BCR44DRAFT_1385636</name>
</gene>
<dbReference type="Pfam" id="PF12710">
    <property type="entry name" value="HAD"/>
    <property type="match status" value="1"/>
</dbReference>
<comment type="caution">
    <text evidence="2">The sequence shown here is derived from an EMBL/GenBank/DDBJ whole genome shotgun (WGS) entry which is preliminary data.</text>
</comment>
<dbReference type="InterPro" id="IPR006384">
    <property type="entry name" value="HAD_hydro_PyrdxlP_Pase-like"/>
</dbReference>
<dbReference type="InterPro" id="IPR023214">
    <property type="entry name" value="HAD_sf"/>
</dbReference>
<dbReference type="SUPFAM" id="SSF56784">
    <property type="entry name" value="HAD-like"/>
    <property type="match status" value="1"/>
</dbReference>
<dbReference type="AlphaFoldDB" id="A0A1Y2I504"/>
<sequence>MTLSDQINTAAATRVSRRVMVFSDFDGTISTHDTGTTLIDHCMGRANREKLDQDILQGRRTFRDAVIEMWSSVRLTQAEAHQLLKDVMVDPSFEAFLDHCDSRSIPVTVLSAGLDIIVLPMLRAALGLRADSLETVLNAVKFLDDGQWAIQYFDDSEHGHDKAASITRISKRFRSQLDATTQTDSLAQVPPLIVFIGDGVSDVPCARVCDRLYAKRGKDLEKYCVQHGLPHVVFDTFEDLLQDFSVYVQEHMGSGNGLPN</sequence>
<protein>
    <submittedName>
        <fullName evidence="2">HAD-like domain-containing protein</fullName>
    </submittedName>
</protein>
<dbReference type="GO" id="GO:0016791">
    <property type="term" value="F:phosphatase activity"/>
    <property type="evidence" value="ECO:0007669"/>
    <property type="project" value="InterPro"/>
</dbReference>
<evidence type="ECO:0000313" key="2">
    <source>
        <dbReference type="EMBL" id="ORZ41394.1"/>
    </source>
</evidence>
<accession>A0A1Y2I504</accession>
<evidence type="ECO:0000313" key="3">
    <source>
        <dbReference type="Proteomes" id="UP000193411"/>
    </source>
</evidence>
<dbReference type="Proteomes" id="UP000193411">
    <property type="component" value="Unassembled WGS sequence"/>
</dbReference>
<keyword evidence="3" id="KW-1185">Reference proteome</keyword>
<keyword evidence="1" id="KW-0378">Hydrolase</keyword>
<reference evidence="2 3" key="1">
    <citation type="submission" date="2016-07" db="EMBL/GenBank/DDBJ databases">
        <title>Pervasive Adenine N6-methylation of Active Genes in Fungi.</title>
        <authorList>
            <consortium name="DOE Joint Genome Institute"/>
            <person name="Mondo S.J."/>
            <person name="Dannebaum R.O."/>
            <person name="Kuo R.C."/>
            <person name="Labutti K."/>
            <person name="Haridas S."/>
            <person name="Kuo A."/>
            <person name="Salamov A."/>
            <person name="Ahrendt S.R."/>
            <person name="Lipzen A."/>
            <person name="Sullivan W."/>
            <person name="Andreopoulos W.B."/>
            <person name="Clum A."/>
            <person name="Lindquist E."/>
            <person name="Daum C."/>
            <person name="Ramamoorthy G.K."/>
            <person name="Gryganskyi A."/>
            <person name="Culley D."/>
            <person name="Magnuson J.K."/>
            <person name="James T.Y."/>
            <person name="O'Malley M.A."/>
            <person name="Stajich J.E."/>
            <person name="Spatafora J.W."/>
            <person name="Visel A."/>
            <person name="Grigoriev I.V."/>
        </authorList>
    </citation>
    <scope>NUCLEOTIDE SEQUENCE [LARGE SCALE GENOMIC DNA]</scope>
    <source>
        <strain evidence="2 3">PL171</strain>
    </source>
</reference>
<dbReference type="InterPro" id="IPR036412">
    <property type="entry name" value="HAD-like_sf"/>
</dbReference>
<evidence type="ECO:0000256" key="1">
    <source>
        <dbReference type="ARBA" id="ARBA00022801"/>
    </source>
</evidence>
<dbReference type="Gene3D" id="3.90.1470.20">
    <property type="match status" value="1"/>
</dbReference>
<dbReference type="PANTHER" id="PTHR28181">
    <property type="entry name" value="UPF0655 PROTEIN YCR015C"/>
    <property type="match status" value="1"/>
</dbReference>
<dbReference type="EMBL" id="MCFL01000001">
    <property type="protein sequence ID" value="ORZ41394.1"/>
    <property type="molecule type" value="Genomic_DNA"/>
</dbReference>